<evidence type="ECO:0000256" key="3">
    <source>
        <dbReference type="ARBA" id="ARBA00006678"/>
    </source>
</evidence>
<dbReference type="GO" id="GO:0071038">
    <property type="term" value="P:TRAMP-dependent tRNA surveillance pathway"/>
    <property type="evidence" value="ECO:0007669"/>
    <property type="project" value="TreeGrafter"/>
</dbReference>
<evidence type="ECO:0000256" key="5">
    <source>
        <dbReference type="ARBA" id="ARBA00022490"/>
    </source>
</evidence>
<dbReference type="InterPro" id="IPR033100">
    <property type="entry name" value="Rrp45"/>
</dbReference>
<evidence type="ECO:0000256" key="8">
    <source>
        <dbReference type="ARBA" id="ARBA00032660"/>
    </source>
</evidence>
<evidence type="ECO:0000259" key="9">
    <source>
        <dbReference type="Pfam" id="PF01138"/>
    </source>
</evidence>
<evidence type="ECO:0000256" key="4">
    <source>
        <dbReference type="ARBA" id="ARBA00019572"/>
    </source>
</evidence>
<feature type="domain" description="Exoribonuclease phosphorolytic" evidence="10">
    <location>
        <begin position="196"/>
        <end position="247"/>
    </location>
</feature>
<evidence type="ECO:0000256" key="7">
    <source>
        <dbReference type="ARBA" id="ARBA00023242"/>
    </source>
</evidence>
<reference evidence="11" key="1">
    <citation type="submission" date="2018-10" db="EMBL/GenBank/DDBJ databases">
        <title>Transcriptome assembly of Aceria tosichella (Wheat curl mite) Type 2.</title>
        <authorList>
            <person name="Scully E.D."/>
            <person name="Geib S.M."/>
            <person name="Palmer N.A."/>
            <person name="Gupta A.K."/>
            <person name="Sarath G."/>
            <person name="Tatineni S."/>
        </authorList>
    </citation>
    <scope>NUCLEOTIDE SEQUENCE</scope>
    <source>
        <strain evidence="11">LincolnNE</strain>
    </source>
</reference>
<dbReference type="Pfam" id="PF03725">
    <property type="entry name" value="RNase_PH_C"/>
    <property type="match status" value="1"/>
</dbReference>
<dbReference type="GO" id="GO:0071035">
    <property type="term" value="P:nuclear polyadenylation-dependent rRNA catabolic process"/>
    <property type="evidence" value="ECO:0007669"/>
    <property type="project" value="TreeGrafter"/>
</dbReference>
<dbReference type="Gene3D" id="3.30.230.70">
    <property type="entry name" value="GHMP Kinase, N-terminal domain"/>
    <property type="match status" value="1"/>
</dbReference>
<dbReference type="SUPFAM" id="SSF54211">
    <property type="entry name" value="Ribosomal protein S5 domain 2-like"/>
    <property type="match status" value="1"/>
</dbReference>
<dbReference type="GO" id="GO:0016075">
    <property type="term" value="P:rRNA catabolic process"/>
    <property type="evidence" value="ECO:0007669"/>
    <property type="project" value="TreeGrafter"/>
</dbReference>
<keyword evidence="7" id="KW-0539">Nucleus</keyword>
<gene>
    <name evidence="11" type="primary">Exosc9</name>
    <name evidence="11" type="ORF">g.11282</name>
</gene>
<dbReference type="PANTHER" id="PTHR11097:SF14">
    <property type="entry name" value="EXOSOME COMPLEX COMPONENT RRP45"/>
    <property type="match status" value="1"/>
</dbReference>
<dbReference type="GO" id="GO:0000467">
    <property type="term" value="P:exonucleolytic trimming to generate mature 3'-end of 5.8S rRNA from tricistronic rRNA transcript (SSU-rRNA, 5.8S rRNA, LSU-rRNA)"/>
    <property type="evidence" value="ECO:0007669"/>
    <property type="project" value="TreeGrafter"/>
</dbReference>
<comment type="similarity">
    <text evidence="3">Belongs to the RNase PH family.</text>
</comment>
<feature type="domain" description="Exoribonuclease phosphorolytic" evidence="9">
    <location>
        <begin position="28"/>
        <end position="156"/>
    </location>
</feature>
<comment type="subcellular location">
    <subcellularLocation>
        <location evidence="2">Cytoplasm</location>
    </subcellularLocation>
    <subcellularLocation>
        <location evidence="1">Nucleus</location>
    </subcellularLocation>
</comment>
<dbReference type="GO" id="GO:0071028">
    <property type="term" value="P:nuclear mRNA surveillance"/>
    <property type="evidence" value="ECO:0007669"/>
    <property type="project" value="TreeGrafter"/>
</dbReference>
<dbReference type="CDD" id="cd11368">
    <property type="entry name" value="RNase_PH_RRP45"/>
    <property type="match status" value="1"/>
</dbReference>
<dbReference type="SUPFAM" id="SSF55666">
    <property type="entry name" value="Ribonuclease PH domain 2-like"/>
    <property type="match status" value="1"/>
</dbReference>
<name>A0A6G1SMB4_9ACAR</name>
<dbReference type="InterPro" id="IPR027408">
    <property type="entry name" value="PNPase/RNase_PH_dom_sf"/>
</dbReference>
<dbReference type="InterPro" id="IPR036345">
    <property type="entry name" value="ExoRNase_PH_dom2_sf"/>
</dbReference>
<protein>
    <recommendedName>
        <fullName evidence="4">Exosome complex component RRP45</fullName>
    </recommendedName>
    <alternativeName>
        <fullName evidence="8">Exosome component 9</fullName>
    </alternativeName>
</protein>
<dbReference type="PANTHER" id="PTHR11097">
    <property type="entry name" value="EXOSOME COMPLEX EXONUCLEASE RIBOSOMAL RNA PROCESSING PROTEIN"/>
    <property type="match status" value="1"/>
</dbReference>
<organism evidence="11">
    <name type="scientific">Aceria tosichella</name>
    <name type="common">wheat curl mite</name>
    <dbReference type="NCBI Taxonomy" id="561515"/>
    <lineage>
        <taxon>Eukaryota</taxon>
        <taxon>Metazoa</taxon>
        <taxon>Ecdysozoa</taxon>
        <taxon>Arthropoda</taxon>
        <taxon>Chelicerata</taxon>
        <taxon>Arachnida</taxon>
        <taxon>Acari</taxon>
        <taxon>Acariformes</taxon>
        <taxon>Trombidiformes</taxon>
        <taxon>Prostigmata</taxon>
        <taxon>Eupodina</taxon>
        <taxon>Eriophyoidea</taxon>
        <taxon>Eriophyidae</taxon>
        <taxon>Eriophyinae</taxon>
        <taxon>Aceriini</taxon>
        <taxon>Aceria</taxon>
    </lineage>
</organism>
<dbReference type="AlphaFoldDB" id="A0A6G1SMB4"/>
<evidence type="ECO:0000313" key="11">
    <source>
        <dbReference type="EMBL" id="MDE51112.1"/>
    </source>
</evidence>
<dbReference type="GO" id="GO:0034473">
    <property type="term" value="P:U1 snRNA 3'-end processing"/>
    <property type="evidence" value="ECO:0007669"/>
    <property type="project" value="TreeGrafter"/>
</dbReference>
<evidence type="ECO:0000256" key="1">
    <source>
        <dbReference type="ARBA" id="ARBA00004123"/>
    </source>
</evidence>
<evidence type="ECO:0000256" key="2">
    <source>
        <dbReference type="ARBA" id="ARBA00004496"/>
    </source>
</evidence>
<dbReference type="InterPro" id="IPR015847">
    <property type="entry name" value="ExoRNase_PH_dom2"/>
</dbReference>
<evidence type="ECO:0000259" key="10">
    <source>
        <dbReference type="Pfam" id="PF03725"/>
    </source>
</evidence>
<dbReference type="GO" id="GO:0034476">
    <property type="term" value="P:U5 snRNA 3'-end processing"/>
    <property type="evidence" value="ECO:0007669"/>
    <property type="project" value="TreeGrafter"/>
</dbReference>
<dbReference type="GO" id="GO:0034475">
    <property type="term" value="P:U4 snRNA 3'-end processing"/>
    <property type="evidence" value="ECO:0007669"/>
    <property type="project" value="TreeGrafter"/>
</dbReference>
<dbReference type="InterPro" id="IPR050590">
    <property type="entry name" value="Exosome_comp_Rrp42_subfam"/>
</dbReference>
<dbReference type="GO" id="GO:0000176">
    <property type="term" value="C:nuclear exosome (RNase complex)"/>
    <property type="evidence" value="ECO:0007669"/>
    <property type="project" value="TreeGrafter"/>
</dbReference>
<dbReference type="GO" id="GO:0035925">
    <property type="term" value="F:mRNA 3'-UTR AU-rich region binding"/>
    <property type="evidence" value="ECO:0007669"/>
    <property type="project" value="TreeGrafter"/>
</dbReference>
<dbReference type="InterPro" id="IPR020568">
    <property type="entry name" value="Ribosomal_Su5_D2-typ_SF"/>
</dbReference>
<evidence type="ECO:0000256" key="6">
    <source>
        <dbReference type="ARBA" id="ARBA00022884"/>
    </source>
</evidence>
<keyword evidence="5" id="KW-0963">Cytoplasm</keyword>
<dbReference type="Pfam" id="PF01138">
    <property type="entry name" value="RNase_PH"/>
    <property type="match status" value="1"/>
</dbReference>
<keyword evidence="6" id="KW-0694">RNA-binding</keyword>
<dbReference type="InterPro" id="IPR001247">
    <property type="entry name" value="ExoRNase_PH_dom1"/>
</dbReference>
<dbReference type="EMBL" id="GGYP01006341">
    <property type="protein sequence ID" value="MDE51112.1"/>
    <property type="molecule type" value="Transcribed_RNA"/>
</dbReference>
<sequence length="290" mass="32694">MRQIPVKCNQELIKSAVRLDGRGEETHRPLSISFGPDFGCCLAAIGNTKVLTQISSTIAEPRLTRPSEGILNIRVDLSLLGSTNHDTSRNSEECVQLTRLLHKGIKEARCIDLESLCVVSGEKVWHIQADVIIMNHEGNLIEAASISTLAALAHYRLDVVKAENGPAAEPNERISFSMLHFPFLMKFAFFKEATISYVDPSEDEERFCDGYLIVGANIFKDITLLHISGKSLISKDQIFKQCNYAVKRTRELNEIVKRALFNDEQERQKAEKEKRFYKGNIYEVLAKVHS</sequence>
<dbReference type="GO" id="GO:0000177">
    <property type="term" value="C:cytoplasmic exosome (RNase complex)"/>
    <property type="evidence" value="ECO:0007669"/>
    <property type="project" value="TreeGrafter"/>
</dbReference>
<proteinExistence type="inferred from homology"/>
<accession>A0A6G1SMB4</accession>